<evidence type="ECO:0000313" key="1">
    <source>
        <dbReference type="EMBL" id="HIY89438.1"/>
    </source>
</evidence>
<accession>A0A9D2CLU8</accession>
<dbReference type="AlphaFoldDB" id="A0A9D2CLU8"/>
<sequence length="158" mass="19391">MITTRINIPEHLREYMVGKYGDFRNDPIRLPDHLDLYHFIFDLLEKRPINQQKDEGNLEIVLPERSIGKRPEYYNYLGQRSQRILIRKIDTMMWAEAHDFIDHKKHVDGMEYKDAVHLFMNRYGIDSLTEDAFLKNYYRWRGKVRKKEKIREYSRNRR</sequence>
<evidence type="ECO:0000313" key="2">
    <source>
        <dbReference type="Proteomes" id="UP000886851"/>
    </source>
</evidence>
<dbReference type="Proteomes" id="UP000886851">
    <property type="component" value="Unassembled WGS sequence"/>
</dbReference>
<comment type="caution">
    <text evidence="1">The sequence shown here is derived from an EMBL/GenBank/DDBJ whole genome shotgun (WGS) entry which is preliminary data.</text>
</comment>
<gene>
    <name evidence="1" type="ORF">H9824_12170</name>
</gene>
<dbReference type="EMBL" id="DXCV01000088">
    <property type="protein sequence ID" value="HIY89438.1"/>
    <property type="molecule type" value="Genomic_DNA"/>
</dbReference>
<organism evidence="1 2">
    <name type="scientific">Candidatus Bacteroides pullicola</name>
    <dbReference type="NCBI Taxonomy" id="2838475"/>
    <lineage>
        <taxon>Bacteria</taxon>
        <taxon>Pseudomonadati</taxon>
        <taxon>Bacteroidota</taxon>
        <taxon>Bacteroidia</taxon>
        <taxon>Bacteroidales</taxon>
        <taxon>Bacteroidaceae</taxon>
        <taxon>Bacteroides</taxon>
    </lineage>
</organism>
<proteinExistence type="predicted"/>
<reference evidence="1" key="2">
    <citation type="submission" date="2021-04" db="EMBL/GenBank/DDBJ databases">
        <authorList>
            <person name="Gilroy R."/>
        </authorList>
    </citation>
    <scope>NUCLEOTIDE SEQUENCE</scope>
    <source>
        <strain evidence="1">Gambia2-208</strain>
    </source>
</reference>
<protein>
    <submittedName>
        <fullName evidence="1">Uncharacterized protein</fullName>
    </submittedName>
</protein>
<reference evidence="1" key="1">
    <citation type="journal article" date="2021" name="PeerJ">
        <title>Extensive microbial diversity within the chicken gut microbiome revealed by metagenomics and culture.</title>
        <authorList>
            <person name="Gilroy R."/>
            <person name="Ravi A."/>
            <person name="Getino M."/>
            <person name="Pursley I."/>
            <person name="Horton D.L."/>
            <person name="Alikhan N.F."/>
            <person name="Baker D."/>
            <person name="Gharbi K."/>
            <person name="Hall N."/>
            <person name="Watson M."/>
            <person name="Adriaenssens E.M."/>
            <person name="Foster-Nyarko E."/>
            <person name="Jarju S."/>
            <person name="Secka A."/>
            <person name="Antonio M."/>
            <person name="Oren A."/>
            <person name="Chaudhuri R.R."/>
            <person name="La Ragione R."/>
            <person name="Hildebrand F."/>
            <person name="Pallen M.J."/>
        </authorList>
    </citation>
    <scope>NUCLEOTIDE SEQUENCE</scope>
    <source>
        <strain evidence="1">Gambia2-208</strain>
    </source>
</reference>
<name>A0A9D2CLU8_9BACE</name>